<evidence type="ECO:0000256" key="1">
    <source>
        <dbReference type="ARBA" id="ARBA00006643"/>
    </source>
</evidence>
<feature type="repeat" description="PPR" evidence="3">
    <location>
        <begin position="345"/>
        <end position="379"/>
    </location>
</feature>
<dbReference type="FunFam" id="1.25.40.10:FF:000125">
    <property type="entry name" value="Pentatricopeptide repeat-containing protein"/>
    <property type="match status" value="1"/>
</dbReference>
<feature type="repeat" description="PPR" evidence="3">
    <location>
        <begin position="508"/>
        <end position="542"/>
    </location>
</feature>
<feature type="repeat" description="PPR" evidence="3">
    <location>
        <begin position="182"/>
        <end position="216"/>
    </location>
</feature>
<dbReference type="Pfam" id="PF01535">
    <property type="entry name" value="PPR"/>
    <property type="match status" value="13"/>
</dbReference>
<feature type="repeat" description="PPR" evidence="3">
    <location>
        <begin position="58"/>
        <end position="92"/>
    </location>
</feature>
<evidence type="ECO:0000256" key="2">
    <source>
        <dbReference type="ARBA" id="ARBA00022737"/>
    </source>
</evidence>
<organism evidence="5 6">
    <name type="scientific">Nepenthes gracilis</name>
    <name type="common">Slender pitcher plant</name>
    <dbReference type="NCBI Taxonomy" id="150966"/>
    <lineage>
        <taxon>Eukaryota</taxon>
        <taxon>Viridiplantae</taxon>
        <taxon>Streptophyta</taxon>
        <taxon>Embryophyta</taxon>
        <taxon>Tracheophyta</taxon>
        <taxon>Spermatophyta</taxon>
        <taxon>Magnoliopsida</taxon>
        <taxon>eudicotyledons</taxon>
        <taxon>Gunneridae</taxon>
        <taxon>Pentapetalae</taxon>
        <taxon>Caryophyllales</taxon>
        <taxon>Nepenthaceae</taxon>
        <taxon>Nepenthes</taxon>
    </lineage>
</organism>
<evidence type="ECO:0000259" key="4">
    <source>
        <dbReference type="Pfam" id="PF14432"/>
    </source>
</evidence>
<comment type="caution">
    <text evidence="5">The sequence shown here is derived from an EMBL/GenBank/DDBJ whole genome shotgun (WGS) entry which is preliminary data.</text>
</comment>
<proteinExistence type="inferred from homology"/>
<dbReference type="PROSITE" id="PS51375">
    <property type="entry name" value="PPR"/>
    <property type="match status" value="8"/>
</dbReference>
<feature type="domain" description="DYW" evidence="4">
    <location>
        <begin position="823"/>
        <end position="915"/>
    </location>
</feature>
<dbReference type="GO" id="GO:0008270">
    <property type="term" value="F:zinc ion binding"/>
    <property type="evidence" value="ECO:0007669"/>
    <property type="project" value="InterPro"/>
</dbReference>
<reference evidence="5" key="1">
    <citation type="submission" date="2023-05" db="EMBL/GenBank/DDBJ databases">
        <title>Nepenthes gracilis genome sequencing.</title>
        <authorList>
            <person name="Fukushima K."/>
        </authorList>
    </citation>
    <scope>NUCLEOTIDE SEQUENCE</scope>
    <source>
        <strain evidence="5">SING2019-196</strain>
    </source>
</reference>
<accession>A0AAD3SC71</accession>
<dbReference type="GO" id="GO:0003723">
    <property type="term" value="F:RNA binding"/>
    <property type="evidence" value="ECO:0007669"/>
    <property type="project" value="InterPro"/>
</dbReference>
<sequence length="915" mass="103294">MSRPLLSLYRYLSTLSAPIPAPSPQIYLLQCNKRIREFCQLGRIDEARQVFDRMTQKDSVTWNSMISGYASNRRITEAQLLFDAFPGKNVKTWTALLTGFGKMGRIKEARLVFESMPERNIVSWNAMISACVQNGDLGYARKLFDEMPERNVASWNSLITGYCHSCMMRDARGLFDVMPQRNLVSWVVMISGYVQINCFEEAWSFFVRLHGSGEMLDQSVFVVAFSAMMGLSDLDLIESLRSFAVKAGYEEDVVVGTSILNAYTKNGSLDIARHFFETMPERNEYSWSTMIAAFSHSGRLDDAIALYMRSPQRTVCLQTAMMTAYTQNGRIQDAEKIFNEISTPNIVTWNSMIAGYLQNGMLEEADDMFTRMPARNSASWAAMIAGFAQNGQGEIALDLFSHLHRSGNSPNHSCFTSSLFACANLGVIGKGKQIHALTIKTVSQYNSYVGNSLISMYAKCKNVVAVSKVFNTMEVKDMVSWNSLITAFSENDMLDDARAIFEKMPKRDVVSWTAILSAYVQTGHVDVALQMFLDMMERGMKPSQLTVTSILSACGVVGATKLGEQIHGQIFKLGFDSLLFVNNALITMYFKCGSEDGFCIFQDMSERDIVTWNAVLAGCAQNGFGKEAVKIFARMEAENILCNEITFLEILCACSRAGLLDEGWAYFNSMHQVYGIQPLVYHYTCMVDLLGRAGELSKAEALIESMPVEPDSVIWEALLGACRIHNNMELAERVAKNISLMKTNKAGTYVLLSNMYAFEGRWDKVREMRDLMKVHKVSKEPGISWIQIKNKLHSFRTADKTHDLVEEIYSLLKEYHELLKMLGYVPDTNFVLHDVEEEQKEDGLLYHSEKLAVALGILSTPKGSPIQIMKNLRTCGDCHTFMKFMSRVTQRKITVRDRARYHHFRDGFCSCGDYW</sequence>
<comment type="similarity">
    <text evidence="1">Belongs to the PPR family. PCMP-H subfamily.</text>
</comment>
<dbReference type="PANTHER" id="PTHR47926">
    <property type="entry name" value="PENTATRICOPEPTIDE REPEAT-CONTAINING PROTEIN"/>
    <property type="match status" value="1"/>
</dbReference>
<dbReference type="AlphaFoldDB" id="A0AAD3SC71"/>
<dbReference type="InterPro" id="IPR046848">
    <property type="entry name" value="E_motif"/>
</dbReference>
<dbReference type="GO" id="GO:0009451">
    <property type="term" value="P:RNA modification"/>
    <property type="evidence" value="ECO:0007669"/>
    <property type="project" value="InterPro"/>
</dbReference>
<gene>
    <name evidence="5" type="ORF">Nepgr_010320</name>
</gene>
<dbReference type="InterPro" id="IPR002885">
    <property type="entry name" value="PPR_rpt"/>
</dbReference>
<feature type="repeat" description="PPR" evidence="3">
    <location>
        <begin position="608"/>
        <end position="642"/>
    </location>
</feature>
<dbReference type="GO" id="GO:0048731">
    <property type="term" value="P:system development"/>
    <property type="evidence" value="ECO:0007669"/>
    <property type="project" value="UniProtKB-ARBA"/>
</dbReference>
<feature type="repeat" description="PPR" evidence="3">
    <location>
        <begin position="477"/>
        <end position="507"/>
    </location>
</feature>
<dbReference type="InterPro" id="IPR032867">
    <property type="entry name" value="DYW_dom"/>
</dbReference>
<dbReference type="PANTHER" id="PTHR47926:SF533">
    <property type="entry name" value="DYW DOMAIN-CONTAINING PROTEIN"/>
    <property type="match status" value="1"/>
</dbReference>
<evidence type="ECO:0000313" key="6">
    <source>
        <dbReference type="Proteomes" id="UP001279734"/>
    </source>
</evidence>
<dbReference type="Pfam" id="PF20431">
    <property type="entry name" value="E_motif"/>
    <property type="match status" value="1"/>
</dbReference>
<dbReference type="NCBIfam" id="TIGR00756">
    <property type="entry name" value="PPR"/>
    <property type="match status" value="10"/>
</dbReference>
<dbReference type="Gene3D" id="1.25.40.10">
    <property type="entry name" value="Tetratricopeptide repeat domain"/>
    <property type="match status" value="7"/>
</dbReference>
<evidence type="ECO:0000313" key="5">
    <source>
        <dbReference type="EMBL" id="GMH08480.1"/>
    </source>
</evidence>
<dbReference type="EMBL" id="BSYO01000008">
    <property type="protein sequence ID" value="GMH08480.1"/>
    <property type="molecule type" value="Genomic_DNA"/>
</dbReference>
<dbReference type="FunFam" id="1.25.40.10:FF:000031">
    <property type="entry name" value="Pentatricopeptide repeat-containing protein mitochondrial"/>
    <property type="match status" value="1"/>
</dbReference>
<evidence type="ECO:0000256" key="3">
    <source>
        <dbReference type="PROSITE-ProRule" id="PRU00708"/>
    </source>
</evidence>
<keyword evidence="6" id="KW-1185">Reference proteome</keyword>
<dbReference type="FunFam" id="1.25.40.10:FF:002130">
    <property type="entry name" value="Pentatricopeptide repeat-containing protein mitochondrial"/>
    <property type="match status" value="1"/>
</dbReference>
<feature type="repeat" description="PPR" evidence="3">
    <location>
        <begin position="120"/>
        <end position="154"/>
    </location>
</feature>
<keyword evidence="2" id="KW-0677">Repeat</keyword>
<protein>
    <recommendedName>
        <fullName evidence="4">DYW domain-containing protein</fullName>
    </recommendedName>
</protein>
<dbReference type="Pfam" id="PF13041">
    <property type="entry name" value="PPR_2"/>
    <property type="match status" value="2"/>
</dbReference>
<dbReference type="InterPro" id="IPR046960">
    <property type="entry name" value="PPR_At4g14850-like_plant"/>
</dbReference>
<dbReference type="FunFam" id="1.25.40.10:FF:000442">
    <property type="entry name" value="Pentatricopeptide repeat-containing protein At3g49710"/>
    <property type="match status" value="1"/>
</dbReference>
<name>A0AAD3SC71_NEPGR</name>
<feature type="repeat" description="PPR" evidence="3">
    <location>
        <begin position="283"/>
        <end position="317"/>
    </location>
</feature>
<dbReference type="SUPFAM" id="SSF48452">
    <property type="entry name" value="TPR-like"/>
    <property type="match status" value="1"/>
</dbReference>
<dbReference type="Proteomes" id="UP001279734">
    <property type="component" value="Unassembled WGS sequence"/>
</dbReference>
<dbReference type="Pfam" id="PF14432">
    <property type="entry name" value="DYW_deaminase"/>
    <property type="match status" value="1"/>
</dbReference>
<dbReference type="FunFam" id="1.25.40.10:FF:000366">
    <property type="entry name" value="Pentatricopeptide (PPR) repeat-containing protein"/>
    <property type="match status" value="1"/>
</dbReference>
<dbReference type="InterPro" id="IPR011990">
    <property type="entry name" value="TPR-like_helical_dom_sf"/>
</dbReference>